<dbReference type="Gene3D" id="1.20.120.450">
    <property type="entry name" value="dinb family like domain"/>
    <property type="match status" value="1"/>
</dbReference>
<protein>
    <submittedName>
        <fullName evidence="1">DUF1569 domain-containing protein</fullName>
    </submittedName>
</protein>
<evidence type="ECO:0000313" key="1">
    <source>
        <dbReference type="EMBL" id="MDN3205887.1"/>
    </source>
</evidence>
<dbReference type="InterPro" id="IPR034660">
    <property type="entry name" value="DinB/YfiT-like"/>
</dbReference>
<dbReference type="RefSeq" id="WP_290002885.1">
    <property type="nucleotide sequence ID" value="NZ_JAUEPH010000009.1"/>
</dbReference>
<organism evidence="1 2">
    <name type="scientific">Algoriphagus sediminis</name>
    <dbReference type="NCBI Taxonomy" id="3057113"/>
    <lineage>
        <taxon>Bacteria</taxon>
        <taxon>Pseudomonadati</taxon>
        <taxon>Bacteroidota</taxon>
        <taxon>Cytophagia</taxon>
        <taxon>Cytophagales</taxon>
        <taxon>Cyclobacteriaceae</taxon>
        <taxon>Algoriphagus</taxon>
    </lineage>
</organism>
<dbReference type="EMBL" id="JAUEPH010000009">
    <property type="protein sequence ID" value="MDN3205887.1"/>
    <property type="molecule type" value="Genomic_DNA"/>
</dbReference>
<keyword evidence="2" id="KW-1185">Reference proteome</keyword>
<name>A0ABT7YH99_9BACT</name>
<dbReference type="Proteomes" id="UP001171916">
    <property type="component" value="Unassembled WGS sequence"/>
</dbReference>
<reference evidence="1" key="1">
    <citation type="submission" date="2023-06" db="EMBL/GenBank/DDBJ databases">
        <title>Robiginitalea aurantiacus sp. nov. and Algoriphagus sediminis sp. nov., isolated from coastal sediment.</title>
        <authorList>
            <person name="Zhou Z.Y."/>
            <person name="An J."/>
            <person name="Jia Y.W."/>
            <person name="Du Z.J."/>
        </authorList>
    </citation>
    <scope>NUCLEOTIDE SEQUENCE</scope>
    <source>
        <strain evidence="1">C2-7</strain>
    </source>
</reference>
<gene>
    <name evidence="1" type="ORF">QVH07_17160</name>
</gene>
<evidence type="ECO:0000313" key="2">
    <source>
        <dbReference type="Proteomes" id="UP001171916"/>
    </source>
</evidence>
<proteinExistence type="predicted"/>
<dbReference type="InterPro" id="IPR011463">
    <property type="entry name" value="DUF1569"/>
</dbReference>
<accession>A0ABT7YH99</accession>
<dbReference type="Pfam" id="PF07606">
    <property type="entry name" value="DUF1569"/>
    <property type="match status" value="1"/>
</dbReference>
<comment type="caution">
    <text evidence="1">The sequence shown here is derived from an EMBL/GenBank/DDBJ whole genome shotgun (WGS) entry which is preliminary data.</text>
</comment>
<sequence length="148" mass="17582">MILLDQIENLIKPLKKSDVPEFGLMSAQHMVEHLTLTVKISYGRIKLPEFQPSEKNLKLKEIVMSDNFEFPRGVKAPGLGDKLMPLKYQNLEDAKDALLESISSYRAYWEENPKEQNIHPRFGYLNRKEWDHFHDRHFKHHLKQFRLI</sequence>